<feature type="region of interest" description="Disordered" evidence="1">
    <location>
        <begin position="130"/>
        <end position="182"/>
    </location>
</feature>
<protein>
    <submittedName>
        <fullName evidence="2">Ribonuclease H2, subunit C</fullName>
    </submittedName>
</protein>
<dbReference type="InterPro" id="IPR013924">
    <property type="entry name" value="RNase_H2_suC"/>
</dbReference>
<dbReference type="AlphaFoldDB" id="A0AAD6YW84"/>
<dbReference type="EMBL" id="JARJCW010000001">
    <property type="protein sequence ID" value="KAJ7230605.1"/>
    <property type="molecule type" value="Genomic_DNA"/>
</dbReference>
<reference evidence="2" key="1">
    <citation type="submission" date="2023-03" db="EMBL/GenBank/DDBJ databases">
        <title>Massive genome expansion in bonnet fungi (Mycena s.s.) driven by repeated elements and novel gene families across ecological guilds.</title>
        <authorList>
            <consortium name="Lawrence Berkeley National Laboratory"/>
            <person name="Harder C.B."/>
            <person name="Miyauchi S."/>
            <person name="Viragh M."/>
            <person name="Kuo A."/>
            <person name="Thoen E."/>
            <person name="Andreopoulos B."/>
            <person name="Lu D."/>
            <person name="Skrede I."/>
            <person name="Drula E."/>
            <person name="Henrissat B."/>
            <person name="Morin E."/>
            <person name="Kohler A."/>
            <person name="Barry K."/>
            <person name="LaButti K."/>
            <person name="Morin E."/>
            <person name="Salamov A."/>
            <person name="Lipzen A."/>
            <person name="Mereny Z."/>
            <person name="Hegedus B."/>
            <person name="Baldrian P."/>
            <person name="Stursova M."/>
            <person name="Weitz H."/>
            <person name="Taylor A."/>
            <person name="Grigoriev I.V."/>
            <person name="Nagy L.G."/>
            <person name="Martin F."/>
            <person name="Kauserud H."/>
        </authorList>
    </citation>
    <scope>NUCLEOTIDE SEQUENCE</scope>
    <source>
        <strain evidence="2">9144</strain>
    </source>
</reference>
<dbReference type="Pfam" id="PF08615">
    <property type="entry name" value="RNase_H2_suC"/>
    <property type="match status" value="1"/>
</dbReference>
<evidence type="ECO:0000313" key="2">
    <source>
        <dbReference type="EMBL" id="KAJ7230605.1"/>
    </source>
</evidence>
<feature type="compositionally biased region" description="Acidic residues" evidence="1">
    <location>
        <begin position="170"/>
        <end position="180"/>
    </location>
</feature>
<keyword evidence="3" id="KW-1185">Reference proteome</keyword>
<dbReference type="GO" id="GO:0032299">
    <property type="term" value="C:ribonuclease H2 complex"/>
    <property type="evidence" value="ECO:0007669"/>
    <property type="project" value="InterPro"/>
</dbReference>
<accession>A0AAD6YW84</accession>
<organism evidence="2 3">
    <name type="scientific">Mycena pura</name>
    <dbReference type="NCBI Taxonomy" id="153505"/>
    <lineage>
        <taxon>Eukaryota</taxon>
        <taxon>Fungi</taxon>
        <taxon>Dikarya</taxon>
        <taxon>Basidiomycota</taxon>
        <taxon>Agaricomycotina</taxon>
        <taxon>Agaricomycetes</taxon>
        <taxon>Agaricomycetidae</taxon>
        <taxon>Agaricales</taxon>
        <taxon>Marasmiineae</taxon>
        <taxon>Mycenaceae</taxon>
        <taxon>Mycena</taxon>
    </lineage>
</organism>
<comment type="caution">
    <text evidence="2">The sequence shown here is derived from an EMBL/GenBank/DDBJ whole genome shotgun (WGS) entry which is preliminary data.</text>
</comment>
<dbReference type="PANTHER" id="PTHR47204:SF1">
    <property type="entry name" value="RIBONUCLEASE H2 SUBUNIT C"/>
    <property type="match status" value="1"/>
</dbReference>
<sequence length="236" mass="25359">MAPTLSIDPISSLDSLPNAVPNLMPFHVDHNGPAPISTYFLVEAASEHIAQPPPALPAVVGPADEPLPTECQDSLSETVADPPVLPKTSFSRRVTDATTRFIATFRGRTVHGLKVQLPPGYTGVVMAGGGAPRSAHAAGESNAKAKAQRAAKAKPKSRGNRTTRSVARADEEDEMDIDGDEKDRGVGCTRALLPAARFSSFVLWHPDMPVDPGRDEYARTLTEWIRLANEVHRVEE</sequence>
<feature type="compositionally biased region" description="Basic residues" evidence="1">
    <location>
        <begin position="146"/>
        <end position="161"/>
    </location>
</feature>
<dbReference type="Gene3D" id="2.40.128.680">
    <property type="match status" value="1"/>
</dbReference>
<dbReference type="PANTHER" id="PTHR47204">
    <property type="entry name" value="OS02G0168900 PROTEIN"/>
    <property type="match status" value="1"/>
</dbReference>
<evidence type="ECO:0000256" key="1">
    <source>
        <dbReference type="SAM" id="MobiDB-lite"/>
    </source>
</evidence>
<dbReference type="Proteomes" id="UP001219525">
    <property type="component" value="Unassembled WGS sequence"/>
</dbReference>
<dbReference type="GO" id="GO:0006401">
    <property type="term" value="P:RNA catabolic process"/>
    <property type="evidence" value="ECO:0007669"/>
    <property type="project" value="InterPro"/>
</dbReference>
<gene>
    <name evidence="2" type="ORF">GGX14DRAFT_583961</name>
</gene>
<dbReference type="CDD" id="cd09271">
    <property type="entry name" value="RNase_H2-C"/>
    <property type="match status" value="1"/>
</dbReference>
<evidence type="ECO:0000313" key="3">
    <source>
        <dbReference type="Proteomes" id="UP001219525"/>
    </source>
</evidence>
<proteinExistence type="predicted"/>
<name>A0AAD6YW84_9AGAR</name>